<keyword evidence="2" id="KW-1185">Reference proteome</keyword>
<dbReference type="EMBL" id="QVTD01000003">
    <property type="protein sequence ID" value="RFU64684.1"/>
    <property type="molecule type" value="Genomic_DNA"/>
</dbReference>
<accession>A0A372LF97</accession>
<dbReference type="RefSeq" id="WP_117320859.1">
    <property type="nucleotide sequence ID" value="NZ_QVTD01000003.1"/>
</dbReference>
<protein>
    <submittedName>
        <fullName evidence="1">Sulfurtransferase</fullName>
    </submittedName>
</protein>
<evidence type="ECO:0000313" key="2">
    <source>
        <dbReference type="Proteomes" id="UP000262939"/>
    </source>
</evidence>
<comment type="caution">
    <text evidence="1">The sequence shown here is derived from an EMBL/GenBank/DDBJ whole genome shotgun (WGS) entry which is preliminary data.</text>
</comment>
<name>A0A372LF97_9BACI</name>
<dbReference type="Proteomes" id="UP000262939">
    <property type="component" value="Unassembled WGS sequence"/>
</dbReference>
<dbReference type="GO" id="GO:0016740">
    <property type="term" value="F:transferase activity"/>
    <property type="evidence" value="ECO:0007669"/>
    <property type="project" value="UniProtKB-KW"/>
</dbReference>
<dbReference type="OrthoDB" id="2967651at2"/>
<evidence type="ECO:0000313" key="1">
    <source>
        <dbReference type="EMBL" id="RFU64684.1"/>
    </source>
</evidence>
<gene>
    <name evidence="1" type="ORF">D0466_01780</name>
</gene>
<keyword evidence="1" id="KW-0808">Transferase</keyword>
<proteinExistence type="predicted"/>
<dbReference type="AlphaFoldDB" id="A0A372LF97"/>
<organism evidence="1 2">
    <name type="scientific">Peribacillus glennii</name>
    <dbReference type="NCBI Taxonomy" id="2303991"/>
    <lineage>
        <taxon>Bacteria</taxon>
        <taxon>Bacillati</taxon>
        <taxon>Bacillota</taxon>
        <taxon>Bacilli</taxon>
        <taxon>Bacillales</taxon>
        <taxon>Bacillaceae</taxon>
        <taxon>Peribacillus</taxon>
    </lineage>
</organism>
<reference evidence="1 2" key="1">
    <citation type="submission" date="2018-08" db="EMBL/GenBank/DDBJ databases">
        <title>Bacillus chawlae sp. nov., Bacillus glennii sp. nov., and Bacillus saganii sp. nov. Isolated from the Vehicle Assembly Building at Kennedy Space Center where the Viking Spacecraft were Assembled.</title>
        <authorList>
            <person name="Seuylemezian A."/>
            <person name="Vaishampayan P."/>
        </authorList>
    </citation>
    <scope>NUCLEOTIDE SEQUENCE [LARGE SCALE GENOMIC DNA]</scope>
    <source>
        <strain evidence="1 2">V44-8</strain>
    </source>
</reference>
<sequence>MYYPFLFILLILLVLIYRRYVPVPGVPSRVPEYSDSAQKVAIVDLRDYHISAKNPVGGAMPLPVAYLKREIGGITSKNVHLIVSDKLERNLGIRMMRENGFKVTAYTCVK</sequence>